<sequence length="68" mass="7989">MKISRGFLCASMIFILAFLLFLCYSSISNNYILFYQSNNIVINGLLIRQFISILYFFKDAEYKSIKIL</sequence>
<protein>
    <submittedName>
        <fullName evidence="2">Uncharacterized protein</fullName>
    </submittedName>
</protein>
<feature type="transmembrane region" description="Helical" evidence="1">
    <location>
        <begin position="39"/>
        <end position="57"/>
    </location>
</feature>
<name>A0AAT9TR00_9CAUD</name>
<organism evidence="2">
    <name type="scientific">Enterocloster phage PMBT24</name>
    <dbReference type="NCBI Taxonomy" id="3025413"/>
    <lineage>
        <taxon>Viruses</taxon>
        <taxon>Duplodnaviria</taxon>
        <taxon>Heunggongvirae</taxon>
        <taxon>Uroviricota</taxon>
        <taxon>Caudoviricetes</taxon>
    </lineage>
</organism>
<reference evidence="2" key="2">
    <citation type="journal article" date="2024" name="Heliyon">
        <title>Complete genome sequence of the novel virulent phage PMBT24 infecting Enterocloster bolteae from the human gut.</title>
        <authorList>
            <person name="Sprotte S."/>
            <person name="Brinks E."/>
            <person name="Neve H."/>
            <person name="Franz C.M.A.P."/>
        </authorList>
    </citation>
    <scope>NUCLEOTIDE SEQUENCE</scope>
</reference>
<feature type="transmembrane region" description="Helical" evidence="1">
    <location>
        <begin position="7"/>
        <end position="27"/>
    </location>
</feature>
<dbReference type="EMBL" id="OQ326496">
    <property type="protein sequence ID" value="WDQ45438.1"/>
    <property type="molecule type" value="Genomic_DNA"/>
</dbReference>
<proteinExistence type="predicted"/>
<keyword evidence="1" id="KW-0472">Membrane</keyword>
<keyword evidence="1" id="KW-0812">Transmembrane</keyword>
<accession>A0AAT9TR00</accession>
<evidence type="ECO:0000256" key="1">
    <source>
        <dbReference type="SAM" id="Phobius"/>
    </source>
</evidence>
<keyword evidence="1" id="KW-1133">Transmembrane helix</keyword>
<evidence type="ECO:0000313" key="2">
    <source>
        <dbReference type="EMBL" id="WDQ45438.1"/>
    </source>
</evidence>
<reference evidence="2" key="1">
    <citation type="submission" date="2023-01" db="EMBL/GenBank/DDBJ databases">
        <authorList>
            <person name="Sprotte S."/>
            <person name="Brinks E."/>
        </authorList>
    </citation>
    <scope>NUCLEOTIDE SEQUENCE</scope>
</reference>